<feature type="transmembrane region" description="Helical" evidence="4">
    <location>
        <begin position="51"/>
        <end position="73"/>
    </location>
</feature>
<evidence type="ECO:0000256" key="1">
    <source>
        <dbReference type="ARBA" id="ARBA00022692"/>
    </source>
</evidence>
<sequence>MNLTRKRWHLLVVGCFINLFAGSLYAWSVFGAALADRLTAIGPDKVASADLALAFGLANAVGPITMISGGAVNDRFGPKFVIAAGGLLMGAGLYFCGTAATPLEIILAYGLGFGLGLGFVYGCTVNNTMKFFPDRRGLSGGLTTAVYGSSSVILPPAAAWLIAEFGIEAAMKGLGVVFAVVIVAGGLLSMRCPPGFVPEGWTAPAKSVQRADRNWRAMIASEEFPSMIALLMCGAVAAMMILAHAYSIARNQMGFTAADASVAVSVMALANTVGRIFAGTLSDKLGRLAALTLGIAFSLAGLAALAFAGPERPPLFYAGLVSVGMAFGSFMGVFPGFTAEVFGSRNNSVNFGIMFAGFAVAGVLGPTLMGTLRGAGLGYAVCYGAAAAIAATGLFFIWRLSRIFARGGA</sequence>
<evidence type="ECO:0000256" key="4">
    <source>
        <dbReference type="SAM" id="Phobius"/>
    </source>
</evidence>
<dbReference type="InterPro" id="IPR020846">
    <property type="entry name" value="MFS_dom"/>
</dbReference>
<keyword evidence="3 4" id="KW-0472">Membrane</keyword>
<feature type="transmembrane region" description="Helical" evidence="4">
    <location>
        <begin position="80"/>
        <end position="100"/>
    </location>
</feature>
<dbReference type="PROSITE" id="PS50850">
    <property type="entry name" value="MFS"/>
    <property type="match status" value="1"/>
</dbReference>
<feature type="transmembrane region" description="Helical" evidence="4">
    <location>
        <begin position="315"/>
        <end position="337"/>
    </location>
</feature>
<gene>
    <name evidence="6" type="ORF">H6A60_07040</name>
</gene>
<proteinExistence type="predicted"/>
<dbReference type="InterPro" id="IPR011701">
    <property type="entry name" value="MFS"/>
</dbReference>
<protein>
    <submittedName>
        <fullName evidence="6">MFS transporter</fullName>
    </submittedName>
</protein>
<feature type="transmembrane region" description="Helical" evidence="4">
    <location>
        <begin position="169"/>
        <end position="188"/>
    </location>
</feature>
<evidence type="ECO:0000259" key="5">
    <source>
        <dbReference type="PROSITE" id="PS50850"/>
    </source>
</evidence>
<evidence type="ECO:0000313" key="7">
    <source>
        <dbReference type="Proteomes" id="UP000715095"/>
    </source>
</evidence>
<dbReference type="EMBL" id="JACJJC010000009">
    <property type="protein sequence ID" value="MBM6704237.1"/>
    <property type="molecule type" value="Genomic_DNA"/>
</dbReference>
<feature type="transmembrane region" description="Helical" evidence="4">
    <location>
        <begin position="376"/>
        <end position="398"/>
    </location>
</feature>
<dbReference type="Proteomes" id="UP000715095">
    <property type="component" value="Unassembled WGS sequence"/>
</dbReference>
<keyword evidence="1 4" id="KW-0812">Transmembrane</keyword>
<feature type="transmembrane region" description="Helical" evidence="4">
    <location>
        <begin position="228"/>
        <end position="249"/>
    </location>
</feature>
<dbReference type="SUPFAM" id="SSF103473">
    <property type="entry name" value="MFS general substrate transporter"/>
    <property type="match status" value="1"/>
</dbReference>
<feature type="transmembrane region" description="Helical" evidence="4">
    <location>
        <begin position="349"/>
        <end position="370"/>
    </location>
</feature>
<dbReference type="RefSeq" id="WP_205102743.1">
    <property type="nucleotide sequence ID" value="NZ_JACJJC010000009.1"/>
</dbReference>
<feature type="transmembrane region" description="Helical" evidence="4">
    <location>
        <begin position="255"/>
        <end position="276"/>
    </location>
</feature>
<dbReference type="Gene3D" id="1.20.1250.20">
    <property type="entry name" value="MFS general substrate transporter like domains"/>
    <property type="match status" value="2"/>
</dbReference>
<reference evidence="6 7" key="1">
    <citation type="journal article" date="2021" name="Sci. Rep.">
        <title>The distribution of antibiotic resistance genes in chicken gut microbiota commensals.</title>
        <authorList>
            <person name="Juricova H."/>
            <person name="Matiasovicova J."/>
            <person name="Kubasova T."/>
            <person name="Cejkova D."/>
            <person name="Rychlik I."/>
        </authorList>
    </citation>
    <scope>NUCLEOTIDE SEQUENCE [LARGE SCALE GENOMIC DNA]</scope>
    <source>
        <strain evidence="6 7">An829</strain>
    </source>
</reference>
<dbReference type="PANTHER" id="PTHR11360">
    <property type="entry name" value="MONOCARBOXYLATE TRANSPORTER"/>
    <property type="match status" value="1"/>
</dbReference>
<dbReference type="Pfam" id="PF07690">
    <property type="entry name" value="MFS_1"/>
    <property type="match status" value="1"/>
</dbReference>
<accession>A0ABS2DSB4</accession>
<evidence type="ECO:0000256" key="2">
    <source>
        <dbReference type="ARBA" id="ARBA00022989"/>
    </source>
</evidence>
<feature type="transmembrane region" description="Helical" evidence="4">
    <location>
        <begin position="288"/>
        <end position="309"/>
    </location>
</feature>
<evidence type="ECO:0000313" key="6">
    <source>
        <dbReference type="EMBL" id="MBM6704237.1"/>
    </source>
</evidence>
<keyword evidence="7" id="KW-1185">Reference proteome</keyword>
<evidence type="ECO:0000256" key="3">
    <source>
        <dbReference type="ARBA" id="ARBA00023136"/>
    </source>
</evidence>
<dbReference type="PANTHER" id="PTHR11360:SF317">
    <property type="entry name" value="MAJOR FACILITATOR SUPERFAMILY (MFS) PROFILE DOMAIN-CONTAINING PROTEIN-RELATED"/>
    <property type="match status" value="1"/>
</dbReference>
<keyword evidence="2 4" id="KW-1133">Transmembrane helix</keyword>
<feature type="transmembrane region" description="Helical" evidence="4">
    <location>
        <begin position="106"/>
        <end position="125"/>
    </location>
</feature>
<name>A0ABS2DSB4_9BURK</name>
<feature type="transmembrane region" description="Helical" evidence="4">
    <location>
        <begin position="137"/>
        <end position="163"/>
    </location>
</feature>
<organism evidence="6 7">
    <name type="scientific">Sutterella massiliensis</name>
    <dbReference type="NCBI Taxonomy" id="1816689"/>
    <lineage>
        <taxon>Bacteria</taxon>
        <taxon>Pseudomonadati</taxon>
        <taxon>Pseudomonadota</taxon>
        <taxon>Betaproteobacteria</taxon>
        <taxon>Burkholderiales</taxon>
        <taxon>Sutterellaceae</taxon>
        <taxon>Sutterella</taxon>
    </lineage>
</organism>
<feature type="domain" description="Major facilitator superfamily (MFS) profile" evidence="5">
    <location>
        <begin position="7"/>
        <end position="402"/>
    </location>
</feature>
<dbReference type="InterPro" id="IPR036259">
    <property type="entry name" value="MFS_trans_sf"/>
</dbReference>
<comment type="caution">
    <text evidence="6">The sequence shown here is derived from an EMBL/GenBank/DDBJ whole genome shotgun (WGS) entry which is preliminary data.</text>
</comment>
<dbReference type="InterPro" id="IPR050327">
    <property type="entry name" value="Proton-linked_MCT"/>
</dbReference>